<dbReference type="AlphaFoldDB" id="A0A9P8P9S8"/>
<comment type="caution">
    <text evidence="2">The sequence shown here is derived from an EMBL/GenBank/DDBJ whole genome shotgun (WGS) entry which is preliminary data.</text>
</comment>
<feature type="region of interest" description="Disordered" evidence="1">
    <location>
        <begin position="285"/>
        <end position="313"/>
    </location>
</feature>
<feature type="compositionally biased region" description="Acidic residues" evidence="1">
    <location>
        <begin position="287"/>
        <end position="302"/>
    </location>
</feature>
<gene>
    <name evidence="2" type="ORF">OGAPHI_001781</name>
</gene>
<reference evidence="2" key="1">
    <citation type="journal article" date="2021" name="Open Biol.">
        <title>Shared evolutionary footprints suggest mitochondrial oxidative damage underlies multiple complex I losses in fungi.</title>
        <authorList>
            <person name="Schikora-Tamarit M.A."/>
            <person name="Marcet-Houben M."/>
            <person name="Nosek J."/>
            <person name="Gabaldon T."/>
        </authorList>
    </citation>
    <scope>NUCLEOTIDE SEQUENCE</scope>
    <source>
        <strain evidence="2">CBS6075</strain>
    </source>
</reference>
<name>A0A9P8P9S8_9ASCO</name>
<evidence type="ECO:0000313" key="3">
    <source>
        <dbReference type="Proteomes" id="UP000769157"/>
    </source>
</evidence>
<protein>
    <submittedName>
        <fullName evidence="2">Uncharacterized protein</fullName>
    </submittedName>
</protein>
<dbReference type="GeneID" id="70233748"/>
<organism evidence="2 3">
    <name type="scientific">Ogataea philodendri</name>
    <dbReference type="NCBI Taxonomy" id="1378263"/>
    <lineage>
        <taxon>Eukaryota</taxon>
        <taxon>Fungi</taxon>
        <taxon>Dikarya</taxon>
        <taxon>Ascomycota</taxon>
        <taxon>Saccharomycotina</taxon>
        <taxon>Pichiomycetes</taxon>
        <taxon>Pichiales</taxon>
        <taxon>Pichiaceae</taxon>
        <taxon>Ogataea</taxon>
    </lineage>
</organism>
<dbReference type="RefSeq" id="XP_046062441.1">
    <property type="nucleotide sequence ID" value="XM_046202579.1"/>
</dbReference>
<proteinExistence type="predicted"/>
<keyword evidence="3" id="KW-1185">Reference proteome</keyword>
<sequence length="313" mass="34998">MSRAARRAARGRATPKPIASFFLESEEDLDFEVEVADGEETAVDELVECAVPEEAELEEVFEDELLELECTVPTPLMVNSLESERLFIEASMFTSVSSKSSGTLPAKEWLVYGVDIWEIVGREDIGRHLGNVGRINGDSVQQHVFQRKFHVERVSCRRSDLEIRRNVRGELVGTDNKVERAISTGVSFIICSDQDETEILGRSDLGINCRCGTRESEGVFVEVAPTWERSSVERFSVIRDDLVGRARTHFKGIIGELDLERLLRFHNKSIVPELSFPTRLNESELVASEEDGIPENVSDDSSNESQSGKSSTE</sequence>
<evidence type="ECO:0000256" key="1">
    <source>
        <dbReference type="SAM" id="MobiDB-lite"/>
    </source>
</evidence>
<feature type="compositionally biased region" description="Polar residues" evidence="1">
    <location>
        <begin position="303"/>
        <end position="313"/>
    </location>
</feature>
<dbReference type="EMBL" id="JAEUBE010000158">
    <property type="protein sequence ID" value="KAH3668027.1"/>
    <property type="molecule type" value="Genomic_DNA"/>
</dbReference>
<dbReference type="Proteomes" id="UP000769157">
    <property type="component" value="Unassembled WGS sequence"/>
</dbReference>
<reference evidence="2" key="2">
    <citation type="submission" date="2021-01" db="EMBL/GenBank/DDBJ databases">
        <authorList>
            <person name="Schikora-Tamarit M.A."/>
        </authorList>
    </citation>
    <scope>NUCLEOTIDE SEQUENCE</scope>
    <source>
        <strain evidence="2">CBS6075</strain>
    </source>
</reference>
<evidence type="ECO:0000313" key="2">
    <source>
        <dbReference type="EMBL" id="KAH3668027.1"/>
    </source>
</evidence>
<accession>A0A9P8P9S8</accession>